<dbReference type="Gene3D" id="3.40.50.300">
    <property type="entry name" value="P-loop containing nucleotide triphosphate hydrolases"/>
    <property type="match status" value="1"/>
</dbReference>
<comment type="caution">
    <text evidence="15">The sequence shown here is derived from an EMBL/GenBank/DDBJ whole genome shotgun (WGS) entry which is preliminary data.</text>
</comment>
<evidence type="ECO:0000256" key="10">
    <source>
        <dbReference type="ARBA" id="ARBA00044932"/>
    </source>
</evidence>
<dbReference type="NCBIfam" id="TIGR00665">
    <property type="entry name" value="DnaB"/>
    <property type="match status" value="1"/>
</dbReference>
<dbReference type="Gene3D" id="1.10.860.10">
    <property type="entry name" value="DNAb Helicase, Chain A"/>
    <property type="match status" value="1"/>
</dbReference>
<dbReference type="InterPro" id="IPR027417">
    <property type="entry name" value="P-loop_NTPase"/>
</dbReference>
<evidence type="ECO:0000259" key="14">
    <source>
        <dbReference type="PROSITE" id="PS51199"/>
    </source>
</evidence>
<dbReference type="InterPro" id="IPR007694">
    <property type="entry name" value="DNA_helicase_DnaB-like_C"/>
</dbReference>
<evidence type="ECO:0000256" key="12">
    <source>
        <dbReference type="NCBIfam" id="TIGR00665"/>
    </source>
</evidence>
<evidence type="ECO:0000256" key="1">
    <source>
        <dbReference type="ARBA" id="ARBA00008428"/>
    </source>
</evidence>
<reference evidence="15 16" key="1">
    <citation type="journal article" date="2020" name="ISME J.">
        <title>Parallel Reductive Genome Evolution in Desulfovibrio Ectosymbionts Independently Acquired by Trichonympha Protists in the Termite Gut.</title>
        <authorList>
            <person name="Takeuchi M."/>
            <person name="Kuwahara H."/>
            <person name="Murakami T."/>
            <person name="Takahashi K."/>
            <person name="Kajitani R."/>
            <person name="Toyoda A."/>
            <person name="Itoh T."/>
            <person name="Ohkuma M."/>
            <person name="Hongoh Y."/>
        </authorList>
    </citation>
    <scope>NUCLEOTIDE SEQUENCE [LARGE SCALE GENOMIC DNA]</scope>
    <source>
        <strain evidence="15">ZnDsv-02</strain>
    </source>
</reference>
<sequence>MNAVISRVPPHSVEAEQAVLGGVLLRPSIMNTLVDLLVAEDFYLPAHATIYRVYLELYCKSAPIDLVTTAEQLKNRNALETAGGAVYLAELAQAVVSGANAEYYAVMVRDKALQRSLVDACAGIISNCYDSSRDVATLLDDSEQAVFKIAQRTTGRDFATSKSLVEDVFKKLEKLADARDVVTGVPTGYARLDHLTAGLQSSDLIIVAARPSMGKTAFALCMALNAALQHQIPTAIFSLEMSKEQLMQRMLAVEGRVDLSHLRRPSQITDQQWLDLQIAAGRLAESPIFVDDTPDLTTLEMRARARRLKAEKNIGLVLVDYLQLMRTSRRTDSRELEISDISRSLKGLAKELNIPVVALSQLNRKVEERGIKDKRPMLSDLRESGAIEQDADVIMFIYREDVYKFQKPAERPLQGSAEIIIGKQRNGPVGIAELQYIAPYTSFVDIAPERCVPPSESAGQ</sequence>
<dbReference type="Proteomes" id="UP000505077">
    <property type="component" value="Unassembled WGS sequence"/>
</dbReference>
<dbReference type="InterPro" id="IPR016136">
    <property type="entry name" value="DNA_helicase_N/primase_C"/>
</dbReference>
<dbReference type="FunFam" id="1.10.860.10:FF:000001">
    <property type="entry name" value="Replicative DNA helicase"/>
    <property type="match status" value="1"/>
</dbReference>
<dbReference type="InterPro" id="IPR007693">
    <property type="entry name" value="DNA_helicase_DnaB-like_N"/>
</dbReference>
<gene>
    <name evidence="15" type="primary">dnaB</name>
    <name evidence="15" type="ORF">ZNDK_0875</name>
</gene>
<evidence type="ECO:0000256" key="2">
    <source>
        <dbReference type="ARBA" id="ARBA00022515"/>
    </source>
</evidence>
<dbReference type="CDD" id="cd00984">
    <property type="entry name" value="DnaB_C"/>
    <property type="match status" value="1"/>
</dbReference>
<dbReference type="SUPFAM" id="SSF52540">
    <property type="entry name" value="P-loop containing nucleoside triphosphate hydrolases"/>
    <property type="match status" value="1"/>
</dbReference>
<keyword evidence="3 13" id="KW-0235">DNA replication</keyword>
<keyword evidence="2 13" id="KW-0639">Primosome</keyword>
<evidence type="ECO:0000256" key="9">
    <source>
        <dbReference type="ARBA" id="ARBA00023235"/>
    </source>
</evidence>
<dbReference type="Pfam" id="PF03796">
    <property type="entry name" value="DnaB_C"/>
    <property type="match status" value="1"/>
</dbReference>
<evidence type="ECO:0000313" key="15">
    <source>
        <dbReference type="EMBL" id="GFH63104.1"/>
    </source>
</evidence>
<evidence type="ECO:0000256" key="3">
    <source>
        <dbReference type="ARBA" id="ARBA00022705"/>
    </source>
</evidence>
<evidence type="ECO:0000256" key="6">
    <source>
        <dbReference type="ARBA" id="ARBA00022806"/>
    </source>
</evidence>
<name>A0A6L2R6K8_9BACT</name>
<dbReference type="SUPFAM" id="SSF48024">
    <property type="entry name" value="N-terminal domain of DnaB helicase"/>
    <property type="match status" value="1"/>
</dbReference>
<dbReference type="InterPro" id="IPR036185">
    <property type="entry name" value="DNA_heli_DnaB-like_N_sf"/>
</dbReference>
<dbReference type="InterPro" id="IPR007692">
    <property type="entry name" value="DNA_helicase_DnaB"/>
</dbReference>
<evidence type="ECO:0000256" key="11">
    <source>
        <dbReference type="ARBA" id="ARBA00048954"/>
    </source>
</evidence>
<dbReference type="Pfam" id="PF00772">
    <property type="entry name" value="DnaB"/>
    <property type="match status" value="1"/>
</dbReference>
<dbReference type="EC" id="5.6.2.3" evidence="12 13"/>
<dbReference type="GO" id="GO:0016787">
    <property type="term" value="F:hydrolase activity"/>
    <property type="evidence" value="ECO:0007669"/>
    <property type="project" value="UniProtKB-KW"/>
</dbReference>
<dbReference type="PANTHER" id="PTHR30153:SF2">
    <property type="entry name" value="REPLICATIVE DNA HELICASE"/>
    <property type="match status" value="1"/>
</dbReference>
<dbReference type="FunFam" id="3.40.50.300:FF:000076">
    <property type="entry name" value="Replicative DNA helicase"/>
    <property type="match status" value="1"/>
</dbReference>
<dbReference type="GO" id="GO:0043139">
    <property type="term" value="F:5'-3' DNA helicase activity"/>
    <property type="evidence" value="ECO:0007669"/>
    <property type="project" value="UniProtKB-EC"/>
</dbReference>
<keyword evidence="4 13" id="KW-0547">Nucleotide-binding</keyword>
<organism evidence="15 16">
    <name type="scientific">Candidatus Desulfovibrio kirbyi</name>
    <dbReference type="NCBI Taxonomy" id="2696086"/>
    <lineage>
        <taxon>Bacteria</taxon>
        <taxon>Pseudomonadati</taxon>
        <taxon>Thermodesulfobacteriota</taxon>
        <taxon>Desulfovibrionia</taxon>
        <taxon>Desulfovibrionales</taxon>
        <taxon>Desulfovibrionaceae</taxon>
        <taxon>Desulfovibrio</taxon>
    </lineage>
</organism>
<dbReference type="GO" id="GO:0003677">
    <property type="term" value="F:DNA binding"/>
    <property type="evidence" value="ECO:0007669"/>
    <property type="project" value="UniProtKB-UniRule"/>
</dbReference>
<dbReference type="GO" id="GO:0005829">
    <property type="term" value="C:cytosol"/>
    <property type="evidence" value="ECO:0007669"/>
    <property type="project" value="TreeGrafter"/>
</dbReference>
<dbReference type="GO" id="GO:0005524">
    <property type="term" value="F:ATP binding"/>
    <property type="evidence" value="ECO:0007669"/>
    <property type="project" value="UniProtKB-UniRule"/>
</dbReference>
<comment type="similarity">
    <text evidence="1 13">Belongs to the helicase family. DnaB subfamily.</text>
</comment>
<evidence type="ECO:0000256" key="4">
    <source>
        <dbReference type="ARBA" id="ARBA00022741"/>
    </source>
</evidence>
<dbReference type="GO" id="GO:0042802">
    <property type="term" value="F:identical protein binding"/>
    <property type="evidence" value="ECO:0007669"/>
    <property type="project" value="UniProtKB-ARBA"/>
</dbReference>
<evidence type="ECO:0000256" key="7">
    <source>
        <dbReference type="ARBA" id="ARBA00022840"/>
    </source>
</evidence>
<accession>A0A6L2R6K8</accession>
<protein>
    <recommendedName>
        <fullName evidence="12 13">Replicative DNA helicase</fullName>
        <ecNumber evidence="12 13">5.6.2.3</ecNumber>
    </recommendedName>
</protein>
<keyword evidence="7 13" id="KW-0067">ATP-binding</keyword>
<evidence type="ECO:0000256" key="5">
    <source>
        <dbReference type="ARBA" id="ARBA00022801"/>
    </source>
</evidence>
<keyword evidence="6 13" id="KW-0347">Helicase</keyword>
<keyword evidence="9" id="KW-0413">Isomerase</keyword>
<dbReference type="AlphaFoldDB" id="A0A6L2R6K8"/>
<dbReference type="PROSITE" id="PS51199">
    <property type="entry name" value="SF4_HELICASE"/>
    <property type="match status" value="1"/>
</dbReference>
<dbReference type="PANTHER" id="PTHR30153">
    <property type="entry name" value="REPLICATIVE DNA HELICASE DNAB"/>
    <property type="match status" value="1"/>
</dbReference>
<evidence type="ECO:0000256" key="13">
    <source>
        <dbReference type="RuleBase" id="RU362085"/>
    </source>
</evidence>
<comment type="function">
    <text evidence="10 13">The main replicative DNA helicase, it participates in initiation and elongation during chromosome replication. Travels ahead of the DNA replisome, separating dsDNA into templates for DNA synthesis. A processive ATP-dependent 5'-3' DNA helicase it has DNA-dependent ATPase activity.</text>
</comment>
<evidence type="ECO:0000256" key="8">
    <source>
        <dbReference type="ARBA" id="ARBA00023125"/>
    </source>
</evidence>
<evidence type="ECO:0000313" key="16">
    <source>
        <dbReference type="Proteomes" id="UP000505077"/>
    </source>
</evidence>
<dbReference type="GO" id="GO:0006269">
    <property type="term" value="P:DNA replication, synthesis of primer"/>
    <property type="evidence" value="ECO:0007669"/>
    <property type="project" value="UniProtKB-UniRule"/>
</dbReference>
<dbReference type="NCBIfam" id="NF004384">
    <property type="entry name" value="PRK05748.1"/>
    <property type="match status" value="1"/>
</dbReference>
<dbReference type="EMBL" id="BLLL01000009">
    <property type="protein sequence ID" value="GFH63104.1"/>
    <property type="molecule type" value="Genomic_DNA"/>
</dbReference>
<comment type="catalytic activity">
    <reaction evidence="11 13">
        <text>ATP + H2O = ADP + phosphate + H(+)</text>
        <dbReference type="Rhea" id="RHEA:13065"/>
        <dbReference type="ChEBI" id="CHEBI:15377"/>
        <dbReference type="ChEBI" id="CHEBI:15378"/>
        <dbReference type="ChEBI" id="CHEBI:30616"/>
        <dbReference type="ChEBI" id="CHEBI:43474"/>
        <dbReference type="ChEBI" id="CHEBI:456216"/>
        <dbReference type="EC" id="5.6.2.3"/>
    </reaction>
</comment>
<dbReference type="GO" id="GO:1990077">
    <property type="term" value="C:primosome complex"/>
    <property type="evidence" value="ECO:0007669"/>
    <property type="project" value="UniProtKB-UniRule"/>
</dbReference>
<feature type="domain" description="SF4 helicase" evidence="14">
    <location>
        <begin position="178"/>
        <end position="450"/>
    </location>
</feature>
<proteinExistence type="inferred from homology"/>
<keyword evidence="8 13" id="KW-0238">DNA-binding</keyword>
<keyword evidence="5 13" id="KW-0378">Hydrolase</keyword>